<dbReference type="AlphaFoldDB" id="A0AA39LBL1"/>
<evidence type="ECO:0000313" key="2">
    <source>
        <dbReference type="EMBL" id="KAK0391741.1"/>
    </source>
</evidence>
<accession>A0AA39LBL1</accession>
<dbReference type="EMBL" id="JAPDFR010000001">
    <property type="protein sequence ID" value="KAK0391741.1"/>
    <property type="molecule type" value="Genomic_DNA"/>
</dbReference>
<sequence length="316" mass="35721">MANSDRESDGQKKEEGERKRDKFNEFLKTNLEKGETAIKHAMGLGAQPNVVPVTEPKANEQPRPVEVGWHPVAGAAGKWLAEDTGLGKMITDKINKYPDPTQHWAVLVGDYAHQLWMDENFDVIYTNEKIRREEWRTFEVGQTRFNDYAIKHAGESVIASIREKTPAYNLITNNCQTYALQLLDAIKVGAQKEFATTLAVYERLTGPGKVMDLFAGDDQPQDAQQQQEGVTDGSGGGGQDTVSLAQHVMNENTTQLNPEEEEKKRGWLKSRKEKKKDAKDARKEVEIKRSIDQKENKDGKEKKDIKDKVLSFFSRD</sequence>
<feature type="compositionally biased region" description="Low complexity" evidence="1">
    <location>
        <begin position="217"/>
        <end position="231"/>
    </location>
</feature>
<name>A0AA39LBL1_SARSR</name>
<protein>
    <recommendedName>
        <fullName evidence="4">PPPDE domain-containing protein</fullName>
    </recommendedName>
</protein>
<reference evidence="2" key="1">
    <citation type="submission" date="2022-10" db="EMBL/GenBank/DDBJ databases">
        <title>Determination and structural analysis of whole genome sequence of Sarocladium strictum F4-1.</title>
        <authorList>
            <person name="Hu L."/>
            <person name="Jiang Y."/>
        </authorList>
    </citation>
    <scope>NUCLEOTIDE SEQUENCE</scope>
    <source>
        <strain evidence="2">F4-1</strain>
    </source>
</reference>
<evidence type="ECO:0000313" key="3">
    <source>
        <dbReference type="Proteomes" id="UP001175261"/>
    </source>
</evidence>
<evidence type="ECO:0000256" key="1">
    <source>
        <dbReference type="SAM" id="MobiDB-lite"/>
    </source>
</evidence>
<keyword evidence="3" id="KW-1185">Reference proteome</keyword>
<dbReference type="Proteomes" id="UP001175261">
    <property type="component" value="Unassembled WGS sequence"/>
</dbReference>
<comment type="caution">
    <text evidence="2">The sequence shown here is derived from an EMBL/GenBank/DDBJ whole genome shotgun (WGS) entry which is preliminary data.</text>
</comment>
<feature type="compositionally biased region" description="Basic and acidic residues" evidence="1">
    <location>
        <begin position="275"/>
        <end position="316"/>
    </location>
</feature>
<evidence type="ECO:0008006" key="4">
    <source>
        <dbReference type="Google" id="ProtNLM"/>
    </source>
</evidence>
<proteinExistence type="predicted"/>
<feature type="region of interest" description="Disordered" evidence="1">
    <location>
        <begin position="1"/>
        <end position="24"/>
    </location>
</feature>
<feature type="region of interest" description="Disordered" evidence="1">
    <location>
        <begin position="211"/>
        <end position="316"/>
    </location>
</feature>
<organism evidence="2 3">
    <name type="scientific">Sarocladium strictum</name>
    <name type="common">Black bundle disease fungus</name>
    <name type="synonym">Acremonium strictum</name>
    <dbReference type="NCBI Taxonomy" id="5046"/>
    <lineage>
        <taxon>Eukaryota</taxon>
        <taxon>Fungi</taxon>
        <taxon>Dikarya</taxon>
        <taxon>Ascomycota</taxon>
        <taxon>Pezizomycotina</taxon>
        <taxon>Sordariomycetes</taxon>
        <taxon>Hypocreomycetidae</taxon>
        <taxon>Hypocreales</taxon>
        <taxon>Sarocladiaceae</taxon>
        <taxon>Sarocladium</taxon>
    </lineage>
</organism>
<gene>
    <name evidence="2" type="ORF">NLU13_1240</name>
</gene>